<organism evidence="1 2">
    <name type="scientific">Scleroderma citrinum Foug A</name>
    <dbReference type="NCBI Taxonomy" id="1036808"/>
    <lineage>
        <taxon>Eukaryota</taxon>
        <taxon>Fungi</taxon>
        <taxon>Dikarya</taxon>
        <taxon>Basidiomycota</taxon>
        <taxon>Agaricomycotina</taxon>
        <taxon>Agaricomycetes</taxon>
        <taxon>Agaricomycetidae</taxon>
        <taxon>Boletales</taxon>
        <taxon>Sclerodermatineae</taxon>
        <taxon>Sclerodermataceae</taxon>
        <taxon>Scleroderma</taxon>
    </lineage>
</organism>
<name>A0A0C3DFV9_9AGAM</name>
<reference evidence="1 2" key="1">
    <citation type="submission" date="2014-04" db="EMBL/GenBank/DDBJ databases">
        <authorList>
            <consortium name="DOE Joint Genome Institute"/>
            <person name="Kuo A."/>
            <person name="Kohler A."/>
            <person name="Nagy L.G."/>
            <person name="Floudas D."/>
            <person name="Copeland A."/>
            <person name="Barry K.W."/>
            <person name="Cichocki N."/>
            <person name="Veneault-Fourrey C."/>
            <person name="LaButti K."/>
            <person name="Lindquist E.A."/>
            <person name="Lipzen A."/>
            <person name="Lundell T."/>
            <person name="Morin E."/>
            <person name="Murat C."/>
            <person name="Sun H."/>
            <person name="Tunlid A."/>
            <person name="Henrissat B."/>
            <person name="Grigoriev I.V."/>
            <person name="Hibbett D.S."/>
            <person name="Martin F."/>
            <person name="Nordberg H.P."/>
            <person name="Cantor M.N."/>
            <person name="Hua S.X."/>
        </authorList>
    </citation>
    <scope>NUCLEOTIDE SEQUENCE [LARGE SCALE GENOMIC DNA]</scope>
    <source>
        <strain evidence="1 2">Foug A</strain>
    </source>
</reference>
<accession>A0A0C3DFV9</accession>
<evidence type="ECO:0000313" key="1">
    <source>
        <dbReference type="EMBL" id="KIM55259.1"/>
    </source>
</evidence>
<proteinExistence type="predicted"/>
<sequence length="59" mass="6519">MTTAATWAPVRYPTTMRTVGVRLTGIRIYALTQSSQSSLLCISRLLTQLSTNIDSSHTF</sequence>
<dbReference type="Proteomes" id="UP000053989">
    <property type="component" value="Unassembled WGS sequence"/>
</dbReference>
<keyword evidence="2" id="KW-1185">Reference proteome</keyword>
<dbReference type="HOGENOM" id="CLU_2962185_0_0_1"/>
<dbReference type="AlphaFoldDB" id="A0A0C3DFV9"/>
<reference evidence="2" key="2">
    <citation type="submission" date="2015-01" db="EMBL/GenBank/DDBJ databases">
        <title>Evolutionary Origins and Diversification of the Mycorrhizal Mutualists.</title>
        <authorList>
            <consortium name="DOE Joint Genome Institute"/>
            <consortium name="Mycorrhizal Genomics Consortium"/>
            <person name="Kohler A."/>
            <person name="Kuo A."/>
            <person name="Nagy L.G."/>
            <person name="Floudas D."/>
            <person name="Copeland A."/>
            <person name="Barry K.W."/>
            <person name="Cichocki N."/>
            <person name="Veneault-Fourrey C."/>
            <person name="LaButti K."/>
            <person name="Lindquist E.A."/>
            <person name="Lipzen A."/>
            <person name="Lundell T."/>
            <person name="Morin E."/>
            <person name="Murat C."/>
            <person name="Riley R."/>
            <person name="Ohm R."/>
            <person name="Sun H."/>
            <person name="Tunlid A."/>
            <person name="Henrissat B."/>
            <person name="Grigoriev I.V."/>
            <person name="Hibbett D.S."/>
            <person name="Martin F."/>
        </authorList>
    </citation>
    <scope>NUCLEOTIDE SEQUENCE [LARGE SCALE GENOMIC DNA]</scope>
    <source>
        <strain evidence="2">Foug A</strain>
    </source>
</reference>
<gene>
    <name evidence="1" type="ORF">SCLCIDRAFT_1221298</name>
</gene>
<dbReference type="EMBL" id="KN822138">
    <property type="protein sequence ID" value="KIM55259.1"/>
    <property type="molecule type" value="Genomic_DNA"/>
</dbReference>
<dbReference type="InParanoid" id="A0A0C3DFV9"/>
<evidence type="ECO:0000313" key="2">
    <source>
        <dbReference type="Proteomes" id="UP000053989"/>
    </source>
</evidence>
<protein>
    <submittedName>
        <fullName evidence="1">Uncharacterized protein</fullName>
    </submittedName>
</protein>